<dbReference type="GO" id="GO:0032259">
    <property type="term" value="P:methylation"/>
    <property type="evidence" value="ECO:0007669"/>
    <property type="project" value="UniProtKB-KW"/>
</dbReference>
<protein>
    <submittedName>
        <fullName evidence="5">Methyltransferase-like protein 23</fullName>
    </submittedName>
</protein>
<reference evidence="5" key="1">
    <citation type="submission" date="2020-04" db="EMBL/GenBank/DDBJ databases">
        <authorList>
            <person name="Neveu A P."/>
        </authorList>
    </citation>
    <scope>NUCLEOTIDE SEQUENCE</scope>
    <source>
        <tissue evidence="5">Whole embryo</tissue>
    </source>
</reference>
<dbReference type="AlphaFoldDB" id="A0A6F9DKP9"/>
<evidence type="ECO:0000256" key="4">
    <source>
        <dbReference type="ARBA" id="ARBA00043988"/>
    </source>
</evidence>
<name>A0A6F9DKP9_9ASCI</name>
<keyword evidence="2 5" id="KW-0808">Transferase</keyword>
<dbReference type="Pfam" id="PF10294">
    <property type="entry name" value="Methyltransf_16"/>
    <property type="match status" value="1"/>
</dbReference>
<keyword evidence="3" id="KW-0949">S-adenosyl-L-methionine</keyword>
<dbReference type="PANTHER" id="PTHR14614">
    <property type="entry name" value="HEPATOCELLULAR CARCINOMA-ASSOCIATED ANTIGEN"/>
    <property type="match status" value="1"/>
</dbReference>
<evidence type="ECO:0000256" key="3">
    <source>
        <dbReference type="ARBA" id="ARBA00022691"/>
    </source>
</evidence>
<comment type="similarity">
    <text evidence="4">Belongs to the methyltransferase superfamily. METTL23 family.</text>
</comment>
<evidence type="ECO:0000256" key="1">
    <source>
        <dbReference type="ARBA" id="ARBA00022603"/>
    </source>
</evidence>
<dbReference type="Gene3D" id="3.40.50.150">
    <property type="entry name" value="Vaccinia Virus protein VP39"/>
    <property type="match status" value="1"/>
</dbReference>
<sequence>MESTSLQTKKTFKFTNSSGKDSLEVTISETMEPHYSQYVWPCSVVLAQYIWHHSKSLFKGKHLLEIGAGTALPSIVATMCASPDSVTITDNEFFPKCFENCRKSIFYNNLGNICDHFNKHNGSNVKRTSKNCPIHLMGLTWGQVSPHFVKLLQKKNTKDHHAFPNVILGSDCFYDETLFEDVISTIYYLLKSSADFEQQSSFKPVFLCTYQTRSADWSISALLHKWKLEYEDIPLSDFAADESDIADSGMPGNHKIEMMKISLKDK</sequence>
<organism evidence="5">
    <name type="scientific">Phallusia mammillata</name>
    <dbReference type="NCBI Taxonomy" id="59560"/>
    <lineage>
        <taxon>Eukaryota</taxon>
        <taxon>Metazoa</taxon>
        <taxon>Chordata</taxon>
        <taxon>Tunicata</taxon>
        <taxon>Ascidiacea</taxon>
        <taxon>Phlebobranchia</taxon>
        <taxon>Ascidiidae</taxon>
        <taxon>Phallusia</taxon>
    </lineage>
</organism>
<evidence type="ECO:0000256" key="2">
    <source>
        <dbReference type="ARBA" id="ARBA00022679"/>
    </source>
</evidence>
<dbReference type="InterPro" id="IPR019410">
    <property type="entry name" value="Methyltransf_16"/>
</dbReference>
<dbReference type="GO" id="GO:0005634">
    <property type="term" value="C:nucleus"/>
    <property type="evidence" value="ECO:0007669"/>
    <property type="project" value="TreeGrafter"/>
</dbReference>
<dbReference type="InterPro" id="IPR029063">
    <property type="entry name" value="SAM-dependent_MTases_sf"/>
</dbReference>
<keyword evidence="1 5" id="KW-0489">Methyltransferase</keyword>
<dbReference type="GO" id="GO:0008168">
    <property type="term" value="F:methyltransferase activity"/>
    <property type="evidence" value="ECO:0007669"/>
    <property type="project" value="UniProtKB-KW"/>
</dbReference>
<accession>A0A6F9DKP9</accession>
<dbReference type="EMBL" id="LR787909">
    <property type="protein sequence ID" value="CAB3263771.1"/>
    <property type="molecule type" value="mRNA"/>
</dbReference>
<dbReference type="SUPFAM" id="SSF53335">
    <property type="entry name" value="S-adenosyl-L-methionine-dependent methyltransferases"/>
    <property type="match status" value="1"/>
</dbReference>
<gene>
    <name evidence="5" type="primary">Mettl23</name>
</gene>
<dbReference type="GO" id="GO:0005737">
    <property type="term" value="C:cytoplasm"/>
    <property type="evidence" value="ECO:0007669"/>
    <property type="project" value="TreeGrafter"/>
</dbReference>
<proteinExistence type="evidence at transcript level"/>
<dbReference type="PANTHER" id="PTHR14614:SF164">
    <property type="entry name" value="HISTONE-ARGININE METHYLTRANSFERASE METTL23"/>
    <property type="match status" value="1"/>
</dbReference>
<evidence type="ECO:0000313" key="5">
    <source>
        <dbReference type="EMBL" id="CAB3263771.1"/>
    </source>
</evidence>